<name>A0A2I0U2R6_LIMLA</name>
<dbReference type="PANTHER" id="PTHR33395:SF22">
    <property type="entry name" value="REVERSE TRANSCRIPTASE DOMAIN-CONTAINING PROTEIN"/>
    <property type="match status" value="1"/>
</dbReference>
<keyword evidence="2" id="KW-1185">Reference proteome</keyword>
<reference evidence="2" key="2">
    <citation type="submission" date="2017-12" db="EMBL/GenBank/DDBJ databases">
        <title>Genome sequence of the Bar-tailed Godwit (Limosa lapponica baueri).</title>
        <authorList>
            <person name="Lima N.C.B."/>
            <person name="Parody-Merino A.M."/>
            <person name="Battley P.F."/>
            <person name="Fidler A.E."/>
            <person name="Prosdocimi F."/>
        </authorList>
    </citation>
    <scope>NUCLEOTIDE SEQUENCE [LARGE SCALE GENOMIC DNA]</scope>
</reference>
<accession>A0A2I0U2R6</accession>
<dbReference type="GO" id="GO:0061343">
    <property type="term" value="P:cell adhesion involved in heart morphogenesis"/>
    <property type="evidence" value="ECO:0007669"/>
    <property type="project" value="TreeGrafter"/>
</dbReference>
<dbReference type="EMBL" id="KZ506285">
    <property type="protein sequence ID" value="PKU40384.1"/>
    <property type="molecule type" value="Genomic_DNA"/>
</dbReference>
<proteinExistence type="predicted"/>
<dbReference type="PANTHER" id="PTHR33395">
    <property type="entry name" value="TRANSCRIPTASE, PUTATIVE-RELATED-RELATED"/>
    <property type="match status" value="1"/>
</dbReference>
<dbReference type="GO" id="GO:0031012">
    <property type="term" value="C:extracellular matrix"/>
    <property type="evidence" value="ECO:0007669"/>
    <property type="project" value="TreeGrafter"/>
</dbReference>
<sequence>MVRDLLQHLDIHKSMGLDGIDPRVLRELVEMLTEPLSIIYPHSWQTGEVLTDWHPANVMPIHKKGLKNELGNYRPVSLTWKGHGTDHPECHYAAHEGHRGDQAQSAWVYERQVLLDKPNFLL</sequence>
<dbReference type="GO" id="GO:0007508">
    <property type="term" value="P:larval heart development"/>
    <property type="evidence" value="ECO:0007669"/>
    <property type="project" value="TreeGrafter"/>
</dbReference>
<dbReference type="Proteomes" id="UP000233556">
    <property type="component" value="Unassembled WGS sequence"/>
</dbReference>
<evidence type="ECO:0000313" key="1">
    <source>
        <dbReference type="EMBL" id="PKU40384.1"/>
    </source>
</evidence>
<evidence type="ECO:0000313" key="2">
    <source>
        <dbReference type="Proteomes" id="UP000233556"/>
    </source>
</evidence>
<reference evidence="2" key="1">
    <citation type="submission" date="2017-11" db="EMBL/GenBank/DDBJ databases">
        <authorList>
            <person name="Lima N.C."/>
            <person name="Parody-Merino A.M."/>
            <person name="Battley P.F."/>
            <person name="Fidler A.E."/>
            <person name="Prosdocimi F."/>
        </authorList>
    </citation>
    <scope>NUCLEOTIDE SEQUENCE [LARGE SCALE GENOMIC DNA]</scope>
</reference>
<protein>
    <recommendedName>
        <fullName evidence="3">Rna-directed dna polymerase from mobile element jockey-like</fullName>
    </recommendedName>
</protein>
<dbReference type="OrthoDB" id="416454at2759"/>
<evidence type="ECO:0008006" key="3">
    <source>
        <dbReference type="Google" id="ProtNLM"/>
    </source>
</evidence>
<dbReference type="AlphaFoldDB" id="A0A2I0U2R6"/>
<gene>
    <name evidence="1" type="ORF">llap_9315</name>
</gene>
<organism evidence="1 2">
    <name type="scientific">Limosa lapponica baueri</name>
    <dbReference type="NCBI Taxonomy" id="1758121"/>
    <lineage>
        <taxon>Eukaryota</taxon>
        <taxon>Metazoa</taxon>
        <taxon>Chordata</taxon>
        <taxon>Craniata</taxon>
        <taxon>Vertebrata</taxon>
        <taxon>Euteleostomi</taxon>
        <taxon>Archelosauria</taxon>
        <taxon>Archosauria</taxon>
        <taxon>Dinosauria</taxon>
        <taxon>Saurischia</taxon>
        <taxon>Theropoda</taxon>
        <taxon>Coelurosauria</taxon>
        <taxon>Aves</taxon>
        <taxon>Neognathae</taxon>
        <taxon>Neoaves</taxon>
        <taxon>Charadriiformes</taxon>
        <taxon>Scolopacidae</taxon>
        <taxon>Limosa</taxon>
    </lineage>
</organism>